<organism evidence="1 2">
    <name type="scientific">Dovyalis caffra</name>
    <dbReference type="NCBI Taxonomy" id="77055"/>
    <lineage>
        <taxon>Eukaryota</taxon>
        <taxon>Viridiplantae</taxon>
        <taxon>Streptophyta</taxon>
        <taxon>Embryophyta</taxon>
        <taxon>Tracheophyta</taxon>
        <taxon>Spermatophyta</taxon>
        <taxon>Magnoliopsida</taxon>
        <taxon>eudicotyledons</taxon>
        <taxon>Gunneridae</taxon>
        <taxon>Pentapetalae</taxon>
        <taxon>rosids</taxon>
        <taxon>fabids</taxon>
        <taxon>Malpighiales</taxon>
        <taxon>Salicaceae</taxon>
        <taxon>Flacourtieae</taxon>
        <taxon>Dovyalis</taxon>
    </lineage>
</organism>
<accession>A0AAV1SFJ4</accession>
<dbReference type="PANTHER" id="PTHR36063:SF3">
    <property type="entry name" value="PROTEIN, PUTATIVE-RELATED"/>
    <property type="match status" value="1"/>
</dbReference>
<gene>
    <name evidence="1" type="ORF">DCAF_LOCUS22901</name>
</gene>
<comment type="caution">
    <text evidence="1">The sequence shown here is derived from an EMBL/GenBank/DDBJ whole genome shotgun (WGS) entry which is preliminary data.</text>
</comment>
<reference evidence="1 2" key="1">
    <citation type="submission" date="2024-01" db="EMBL/GenBank/DDBJ databases">
        <authorList>
            <person name="Waweru B."/>
        </authorList>
    </citation>
    <scope>NUCLEOTIDE SEQUENCE [LARGE SCALE GENOMIC DNA]</scope>
</reference>
<keyword evidence="2" id="KW-1185">Reference proteome</keyword>
<dbReference type="AlphaFoldDB" id="A0AAV1SFJ4"/>
<dbReference type="EMBL" id="CAWUPB010001184">
    <property type="protein sequence ID" value="CAK7350174.1"/>
    <property type="molecule type" value="Genomic_DNA"/>
</dbReference>
<name>A0AAV1SFJ4_9ROSI</name>
<evidence type="ECO:0000313" key="1">
    <source>
        <dbReference type="EMBL" id="CAK7350174.1"/>
    </source>
</evidence>
<dbReference type="PANTHER" id="PTHR36063">
    <property type="entry name" value="ARABIDOPSIS THALIANA GENOMIC DNA, CHROMOSOME 5, P1 CLONE:MOK16"/>
    <property type="match status" value="1"/>
</dbReference>
<proteinExistence type="predicted"/>
<evidence type="ECO:0000313" key="2">
    <source>
        <dbReference type="Proteomes" id="UP001314170"/>
    </source>
</evidence>
<dbReference type="Proteomes" id="UP001314170">
    <property type="component" value="Unassembled WGS sequence"/>
</dbReference>
<sequence length="64" mass="7388">MMKDMKYMQRWGDVAPALLISRQRSRSSAPKLETIVEEGSGNFRAAGVPKRIDPREKKEVRRLD</sequence>
<protein>
    <submittedName>
        <fullName evidence="1">Uncharacterized protein</fullName>
    </submittedName>
</protein>